<dbReference type="CDD" id="cd00448">
    <property type="entry name" value="YjgF_YER057c_UK114_family"/>
    <property type="match status" value="1"/>
</dbReference>
<sequence>MAPKILTWEDCNLPSPTPLLKAASITKSGLVITSGQVGVRSDGTIPETVEEQTKLAIEQLEIVLKAAGSSLGSVLKVLLFVTDPELIPKVNAVYATYFTNAPPRSCVVVKLGSPKLFVELEATAELD</sequence>
<evidence type="ECO:0000313" key="2">
    <source>
        <dbReference type="EMBL" id="ODV83928.1"/>
    </source>
</evidence>
<dbReference type="Gene3D" id="3.30.1330.40">
    <property type="entry name" value="RutC-like"/>
    <property type="match status" value="1"/>
</dbReference>
<dbReference type="Pfam" id="PF01042">
    <property type="entry name" value="Ribonuc_L-PSP"/>
    <property type="match status" value="1"/>
</dbReference>
<evidence type="ECO:0000256" key="1">
    <source>
        <dbReference type="ARBA" id="ARBA00010552"/>
    </source>
</evidence>
<gene>
    <name evidence="2" type="ORF">CANARDRAFT_9216</name>
</gene>
<dbReference type="EMBL" id="KV453860">
    <property type="protein sequence ID" value="ODV83928.1"/>
    <property type="molecule type" value="Genomic_DNA"/>
</dbReference>
<organism evidence="2 3">
    <name type="scientific">[Candida] arabinofermentans NRRL YB-2248</name>
    <dbReference type="NCBI Taxonomy" id="983967"/>
    <lineage>
        <taxon>Eukaryota</taxon>
        <taxon>Fungi</taxon>
        <taxon>Dikarya</taxon>
        <taxon>Ascomycota</taxon>
        <taxon>Saccharomycotina</taxon>
        <taxon>Pichiomycetes</taxon>
        <taxon>Pichiales</taxon>
        <taxon>Pichiaceae</taxon>
        <taxon>Ogataea</taxon>
        <taxon>Ogataea/Candida clade</taxon>
    </lineage>
</organism>
<keyword evidence="3" id="KW-1185">Reference proteome</keyword>
<proteinExistence type="inferred from homology"/>
<name>A0A1E4SWQ6_9ASCO</name>
<dbReference type="PANTHER" id="PTHR11803:SF58">
    <property type="entry name" value="PROTEIN HMF1-RELATED"/>
    <property type="match status" value="1"/>
</dbReference>
<dbReference type="SUPFAM" id="SSF55298">
    <property type="entry name" value="YjgF-like"/>
    <property type="match status" value="1"/>
</dbReference>
<comment type="similarity">
    <text evidence="1">Belongs to the RutC family.</text>
</comment>
<dbReference type="InterPro" id="IPR035959">
    <property type="entry name" value="RutC-like_sf"/>
</dbReference>
<dbReference type="STRING" id="983967.A0A1E4SWQ6"/>
<dbReference type="Proteomes" id="UP000094801">
    <property type="component" value="Unassembled WGS sequence"/>
</dbReference>
<reference evidence="3" key="1">
    <citation type="submission" date="2016-04" db="EMBL/GenBank/DDBJ databases">
        <title>Comparative genomics of biotechnologically important yeasts.</title>
        <authorList>
            <consortium name="DOE Joint Genome Institute"/>
            <person name="Riley R."/>
            <person name="Haridas S."/>
            <person name="Wolfe K.H."/>
            <person name="Lopes M.R."/>
            <person name="Hittinger C.T."/>
            <person name="Goker M."/>
            <person name="Salamov A."/>
            <person name="Wisecaver J."/>
            <person name="Long T.M."/>
            <person name="Aerts A.L."/>
            <person name="Barry K."/>
            <person name="Choi C."/>
            <person name="Clum A."/>
            <person name="Coughlan A.Y."/>
            <person name="Deshpande S."/>
            <person name="Douglass A.P."/>
            <person name="Hanson S.J."/>
            <person name="Klenk H.-P."/>
            <person name="Labutti K."/>
            <person name="Lapidus A."/>
            <person name="Lindquist E."/>
            <person name="Lipzen A."/>
            <person name="Meier-Kolthoff J.P."/>
            <person name="Ohm R.A."/>
            <person name="Otillar R.P."/>
            <person name="Pangilinan J."/>
            <person name="Peng Y."/>
            <person name="Rokas A."/>
            <person name="Rosa C.A."/>
            <person name="Scheuner C."/>
            <person name="Sibirny A.A."/>
            <person name="Slot J.C."/>
            <person name="Stielow J.B."/>
            <person name="Sun H."/>
            <person name="Kurtzman C.P."/>
            <person name="Blackwell M."/>
            <person name="Grigoriev I.V."/>
            <person name="Jeffries T.W."/>
        </authorList>
    </citation>
    <scope>NUCLEOTIDE SEQUENCE [LARGE SCALE GENOMIC DNA]</scope>
    <source>
        <strain evidence="3">NRRL YB-2248</strain>
    </source>
</reference>
<dbReference type="InterPro" id="IPR006175">
    <property type="entry name" value="YjgF/YER057c/UK114"/>
</dbReference>
<dbReference type="GO" id="GO:0019239">
    <property type="term" value="F:deaminase activity"/>
    <property type="evidence" value="ECO:0007669"/>
    <property type="project" value="TreeGrafter"/>
</dbReference>
<evidence type="ECO:0000313" key="3">
    <source>
        <dbReference type="Proteomes" id="UP000094801"/>
    </source>
</evidence>
<protein>
    <submittedName>
        <fullName evidence="2">Uncharacterized protein</fullName>
    </submittedName>
</protein>
<accession>A0A1E4SWQ6</accession>
<dbReference type="OrthoDB" id="309640at2759"/>
<dbReference type="AlphaFoldDB" id="A0A1E4SWQ6"/>
<dbReference type="GO" id="GO:0005829">
    <property type="term" value="C:cytosol"/>
    <property type="evidence" value="ECO:0007669"/>
    <property type="project" value="TreeGrafter"/>
</dbReference>
<dbReference type="PANTHER" id="PTHR11803">
    <property type="entry name" value="2-IMINOBUTANOATE/2-IMINOPROPANOATE DEAMINASE RIDA"/>
    <property type="match status" value="1"/>
</dbReference>